<keyword evidence="5" id="KW-0560">Oxidoreductase</keyword>
<dbReference type="Pfam" id="PF18132">
    <property type="entry name" value="Tyrosinase_C"/>
    <property type="match status" value="1"/>
</dbReference>
<dbReference type="PRINTS" id="PR00092">
    <property type="entry name" value="TYROSINASE"/>
</dbReference>
<evidence type="ECO:0000256" key="11">
    <source>
        <dbReference type="SAM" id="SignalP"/>
    </source>
</evidence>
<comment type="catalytic activity">
    <reaction evidence="10">
        <text>L-tyrosine + O2 = L-dopaquinone + H2O</text>
        <dbReference type="Rhea" id="RHEA:18117"/>
        <dbReference type="ChEBI" id="CHEBI:15377"/>
        <dbReference type="ChEBI" id="CHEBI:15379"/>
        <dbReference type="ChEBI" id="CHEBI:57924"/>
        <dbReference type="ChEBI" id="CHEBI:58315"/>
        <dbReference type="EC" id="1.14.18.1"/>
    </reaction>
</comment>
<reference evidence="13" key="1">
    <citation type="journal article" date="2020" name="Stud. Mycol.">
        <title>101 Dothideomycetes genomes: a test case for predicting lifestyles and emergence of pathogens.</title>
        <authorList>
            <person name="Haridas S."/>
            <person name="Albert R."/>
            <person name="Binder M."/>
            <person name="Bloem J."/>
            <person name="Labutti K."/>
            <person name="Salamov A."/>
            <person name="Andreopoulos B."/>
            <person name="Baker S."/>
            <person name="Barry K."/>
            <person name="Bills G."/>
            <person name="Bluhm B."/>
            <person name="Cannon C."/>
            <person name="Castanera R."/>
            <person name="Culley D."/>
            <person name="Daum C."/>
            <person name="Ezra D."/>
            <person name="Gonzalez J."/>
            <person name="Henrissat B."/>
            <person name="Kuo A."/>
            <person name="Liang C."/>
            <person name="Lipzen A."/>
            <person name="Lutzoni F."/>
            <person name="Magnuson J."/>
            <person name="Mondo S."/>
            <person name="Nolan M."/>
            <person name="Ohm R."/>
            <person name="Pangilinan J."/>
            <person name="Park H.-J."/>
            <person name="Ramirez L."/>
            <person name="Alfaro M."/>
            <person name="Sun H."/>
            <person name="Tritt A."/>
            <person name="Yoshinaga Y."/>
            <person name="Zwiers L.-H."/>
            <person name="Turgeon B."/>
            <person name="Goodwin S."/>
            <person name="Spatafora J."/>
            <person name="Crous P."/>
            <person name="Grigoriev I."/>
        </authorList>
    </citation>
    <scope>NUCLEOTIDE SEQUENCE</scope>
    <source>
        <strain evidence="13">CBS 121167</strain>
    </source>
</reference>
<feature type="signal peptide" evidence="11">
    <location>
        <begin position="1"/>
        <end position="23"/>
    </location>
</feature>
<keyword evidence="7" id="KW-0503">Monooxygenase</keyword>
<dbReference type="GO" id="GO:0004503">
    <property type="term" value="F:tyrosinase activity"/>
    <property type="evidence" value="ECO:0007669"/>
    <property type="project" value="UniProtKB-EC"/>
</dbReference>
<dbReference type="PANTHER" id="PTHR11474:SF76">
    <property type="entry name" value="SHKT DOMAIN-CONTAINING PROTEIN"/>
    <property type="match status" value="1"/>
</dbReference>
<dbReference type="GO" id="GO:0046872">
    <property type="term" value="F:metal ion binding"/>
    <property type="evidence" value="ECO:0007669"/>
    <property type="project" value="UniProtKB-KW"/>
</dbReference>
<evidence type="ECO:0000256" key="2">
    <source>
        <dbReference type="ARBA" id="ARBA00009928"/>
    </source>
</evidence>
<evidence type="ECO:0000313" key="13">
    <source>
        <dbReference type="EMBL" id="KAF2135447.1"/>
    </source>
</evidence>
<feature type="domain" description="Tyrosinase copper-binding" evidence="12">
    <location>
        <begin position="307"/>
        <end position="318"/>
    </location>
</feature>
<protein>
    <recommendedName>
        <fullName evidence="3">tyrosinase</fullName>
        <ecNumber evidence="3">1.14.18.1</ecNumber>
    </recommendedName>
</protein>
<dbReference type="Gene3D" id="1.10.1280.10">
    <property type="entry name" value="Di-copper center containing domain from catechol oxidase"/>
    <property type="match status" value="1"/>
</dbReference>
<comment type="cofactor">
    <cofactor evidence="1">
        <name>Cu(2+)</name>
        <dbReference type="ChEBI" id="CHEBI:29036"/>
    </cofactor>
</comment>
<evidence type="ECO:0000256" key="8">
    <source>
        <dbReference type="ARBA" id="ARBA00023101"/>
    </source>
</evidence>
<dbReference type="Proteomes" id="UP000799438">
    <property type="component" value="Unassembled WGS sequence"/>
</dbReference>
<evidence type="ECO:0000256" key="6">
    <source>
        <dbReference type="ARBA" id="ARBA00023008"/>
    </source>
</evidence>
<dbReference type="OrthoDB" id="6132182at2759"/>
<keyword evidence="6" id="KW-0186">Copper</keyword>
<evidence type="ECO:0000313" key="14">
    <source>
        <dbReference type="Proteomes" id="UP000799438"/>
    </source>
</evidence>
<evidence type="ECO:0000256" key="3">
    <source>
        <dbReference type="ARBA" id="ARBA00011906"/>
    </source>
</evidence>
<dbReference type="AlphaFoldDB" id="A0A6A6AXD8"/>
<dbReference type="InterPro" id="IPR041640">
    <property type="entry name" value="Tyrosinase_C"/>
</dbReference>
<dbReference type="Gene3D" id="2.60.310.20">
    <property type="match status" value="1"/>
</dbReference>
<gene>
    <name evidence="13" type="ORF">K452DRAFT_323045</name>
</gene>
<evidence type="ECO:0000256" key="1">
    <source>
        <dbReference type="ARBA" id="ARBA00001973"/>
    </source>
</evidence>
<dbReference type="InterPro" id="IPR008922">
    <property type="entry name" value="Di-copper_centre_dom_sf"/>
</dbReference>
<dbReference type="PANTHER" id="PTHR11474">
    <property type="entry name" value="TYROSINASE FAMILY MEMBER"/>
    <property type="match status" value="1"/>
</dbReference>
<dbReference type="GeneID" id="54302088"/>
<keyword evidence="11" id="KW-0732">Signal</keyword>
<dbReference type="Pfam" id="PF00264">
    <property type="entry name" value="Tyrosinase"/>
    <property type="match status" value="1"/>
</dbReference>
<dbReference type="PROSITE" id="PS00498">
    <property type="entry name" value="TYROSINASE_2"/>
    <property type="match status" value="1"/>
</dbReference>
<keyword evidence="8" id="KW-0470">Melanin biosynthesis</keyword>
<comment type="catalytic activity">
    <reaction evidence="9">
        <text>2 L-dopa + O2 = 2 L-dopaquinone + 2 H2O</text>
        <dbReference type="Rhea" id="RHEA:34287"/>
        <dbReference type="ChEBI" id="CHEBI:15377"/>
        <dbReference type="ChEBI" id="CHEBI:15379"/>
        <dbReference type="ChEBI" id="CHEBI:57504"/>
        <dbReference type="ChEBI" id="CHEBI:57924"/>
        <dbReference type="EC" id="1.14.18.1"/>
    </reaction>
</comment>
<evidence type="ECO:0000256" key="4">
    <source>
        <dbReference type="ARBA" id="ARBA00022723"/>
    </source>
</evidence>
<dbReference type="InterPro" id="IPR050316">
    <property type="entry name" value="Tyrosinase/Hemocyanin"/>
</dbReference>
<dbReference type="GO" id="GO:0042438">
    <property type="term" value="P:melanin biosynthetic process"/>
    <property type="evidence" value="ECO:0007669"/>
    <property type="project" value="UniProtKB-KW"/>
</dbReference>
<dbReference type="InterPro" id="IPR002227">
    <property type="entry name" value="Tyrosinase_Cu-bd"/>
</dbReference>
<dbReference type="EC" id="1.14.18.1" evidence="3"/>
<dbReference type="RefSeq" id="XP_033391165.1">
    <property type="nucleotide sequence ID" value="XM_033544592.1"/>
</dbReference>
<accession>A0A6A6AXD8</accession>
<evidence type="ECO:0000259" key="12">
    <source>
        <dbReference type="PROSITE" id="PS00498"/>
    </source>
</evidence>
<name>A0A6A6AXD8_9PEZI</name>
<evidence type="ECO:0000256" key="5">
    <source>
        <dbReference type="ARBA" id="ARBA00023002"/>
    </source>
</evidence>
<comment type="similarity">
    <text evidence="2">Belongs to the tyrosinase family.</text>
</comment>
<evidence type="ECO:0000256" key="10">
    <source>
        <dbReference type="ARBA" id="ARBA00048881"/>
    </source>
</evidence>
<sequence length="575" mass="62001">MVVFSVPAAFIAVSSLLSLSTNGSPVVPAVRDAEGLTARADTFAITGVSGSVQPRLEIRTLAQDSVSWNLFLLAMDRFLNTNQNDMLSFYKVSGIHGVPFENWDGVPGAPSDWSGYCPHGSNLFGSWHRPFIALLEQVLNSHAVAIAGEFPTGTMRSAYQAAAAKLRFPYWDWATNSVNGNILPGSVSEPTVSVSFPNGTTGQIHNPLYSYRFHPHDPSIGGAPQNQWPETIRAGTTSDMASITQMGQLEVIFKSGHSAVQNSVSRIFGHYSGWSSSVNSIESVHNTIHSSFQYNSDMYSLAYSAFDPIFWLHHCNVDRLIALVQAIWPQSYVQPAQQKGSTWTIKRGSTQDVNSPLTPFHRDTKGTFWTSASVRDTKVFGYTYPELVGNPSNSSLISTVKNMYPPSSGLAASNTASTANVDGVGNTPIDYVANVTLARGALGDSYAVEFALGNPTSDATTWSLDPGFVGSVAALAVTGVQSDALSSDTVMLTQALQSAFDSGELGSANEDDVLDYMKKNLRWRVLKGNTVVPVEEVPHLKIDVLSTKVRPAKSESEFPAWVGDMTSHPDINGAE</sequence>
<evidence type="ECO:0000256" key="7">
    <source>
        <dbReference type="ARBA" id="ARBA00023033"/>
    </source>
</evidence>
<feature type="chain" id="PRO_5025601495" description="tyrosinase" evidence="11">
    <location>
        <begin position="24"/>
        <end position="575"/>
    </location>
</feature>
<proteinExistence type="inferred from homology"/>
<dbReference type="SUPFAM" id="SSF48056">
    <property type="entry name" value="Di-copper centre-containing domain"/>
    <property type="match status" value="1"/>
</dbReference>
<evidence type="ECO:0000256" key="9">
    <source>
        <dbReference type="ARBA" id="ARBA00048233"/>
    </source>
</evidence>
<keyword evidence="14" id="KW-1185">Reference proteome</keyword>
<organism evidence="13 14">
    <name type="scientific">Aplosporella prunicola CBS 121167</name>
    <dbReference type="NCBI Taxonomy" id="1176127"/>
    <lineage>
        <taxon>Eukaryota</taxon>
        <taxon>Fungi</taxon>
        <taxon>Dikarya</taxon>
        <taxon>Ascomycota</taxon>
        <taxon>Pezizomycotina</taxon>
        <taxon>Dothideomycetes</taxon>
        <taxon>Dothideomycetes incertae sedis</taxon>
        <taxon>Botryosphaeriales</taxon>
        <taxon>Aplosporellaceae</taxon>
        <taxon>Aplosporella</taxon>
    </lineage>
</organism>
<dbReference type="EMBL" id="ML995583">
    <property type="protein sequence ID" value="KAF2135447.1"/>
    <property type="molecule type" value="Genomic_DNA"/>
</dbReference>
<keyword evidence="4" id="KW-0479">Metal-binding</keyword>